<dbReference type="InterPro" id="IPR001179">
    <property type="entry name" value="PPIase_FKBP_dom"/>
</dbReference>
<reference evidence="9 10" key="2">
    <citation type="journal article" date="2016" name="Int. J. Syst. Evol. Microbiol.">
        <title>Lutibacter profundi sp. nov., isolated from a deep-sea hydrothermal system on the Arctic Mid-Ocean Ridge and emended description of the genus Lutibacter.</title>
        <authorList>
            <person name="Le Moine Bauer S."/>
            <person name="Roalkvam I."/>
            <person name="Steen I.H."/>
            <person name="Dahle H."/>
        </authorList>
    </citation>
    <scope>NUCLEOTIDE SEQUENCE [LARGE SCALE GENOMIC DNA]</scope>
    <source>
        <strain evidence="9 10">LP1</strain>
    </source>
</reference>
<dbReference type="KEGG" id="lut:Lupro_00580"/>
<evidence type="ECO:0000256" key="3">
    <source>
        <dbReference type="ARBA" id="ARBA00023110"/>
    </source>
</evidence>
<dbReference type="PANTHER" id="PTHR43811:SF19">
    <property type="entry name" value="39 KDA FK506-BINDING NUCLEAR PROTEIN"/>
    <property type="match status" value="1"/>
</dbReference>
<dbReference type="InterPro" id="IPR046357">
    <property type="entry name" value="PPIase_dom_sf"/>
</dbReference>
<evidence type="ECO:0000259" key="8">
    <source>
        <dbReference type="PROSITE" id="PS50059"/>
    </source>
</evidence>
<dbReference type="SUPFAM" id="SSF54534">
    <property type="entry name" value="FKBP-like"/>
    <property type="match status" value="1"/>
</dbReference>
<dbReference type="GO" id="GO:0003755">
    <property type="term" value="F:peptidyl-prolyl cis-trans isomerase activity"/>
    <property type="evidence" value="ECO:0007669"/>
    <property type="project" value="UniProtKB-UniRule"/>
</dbReference>
<keyword evidence="4 5" id="KW-0413">Isomerase</keyword>
<evidence type="ECO:0000256" key="7">
    <source>
        <dbReference type="SAM" id="Coils"/>
    </source>
</evidence>
<feature type="domain" description="PPIase FKBP-type" evidence="8">
    <location>
        <begin position="154"/>
        <end position="241"/>
    </location>
</feature>
<gene>
    <name evidence="9" type="ORF">Lupro_00580</name>
</gene>
<sequence length="242" mass="26776">MKVIKFLVIITLVSTVLSCNSKGVTKKSLKNDIDTVSYALGMDIAKKLKVNFSEVDKDLFMQGVISGIDSTDILINPEKIEVIIRSFFQKKQAEVRKKKQEEALKKVEAEFGDAKKAGEKFLEENKSKKGVNVTESGLQYIILKEGKGDKPSATSSVKVHYKGMLVDGTVFDSSLDKGMPATFAVNRVIKGWTEGLQLMSVGSKYKFFIPQELAYGAFPRNGGKIPPFAPLVFEVELLEIVK</sequence>
<dbReference type="Proteomes" id="UP000059672">
    <property type="component" value="Chromosome"/>
</dbReference>
<keyword evidence="10" id="KW-1185">Reference proteome</keyword>
<dbReference type="Pfam" id="PF00254">
    <property type="entry name" value="FKBP_C"/>
    <property type="match status" value="1"/>
</dbReference>
<dbReference type="Pfam" id="PF01346">
    <property type="entry name" value="FKBP_N"/>
    <property type="match status" value="1"/>
</dbReference>
<evidence type="ECO:0000256" key="2">
    <source>
        <dbReference type="ARBA" id="ARBA00006577"/>
    </source>
</evidence>
<comment type="similarity">
    <text evidence="2 6">Belongs to the FKBP-type PPIase family.</text>
</comment>
<dbReference type="PROSITE" id="PS50059">
    <property type="entry name" value="FKBP_PPIASE"/>
    <property type="match status" value="1"/>
</dbReference>
<comment type="catalytic activity">
    <reaction evidence="1 5 6">
        <text>[protein]-peptidylproline (omega=180) = [protein]-peptidylproline (omega=0)</text>
        <dbReference type="Rhea" id="RHEA:16237"/>
        <dbReference type="Rhea" id="RHEA-COMP:10747"/>
        <dbReference type="Rhea" id="RHEA-COMP:10748"/>
        <dbReference type="ChEBI" id="CHEBI:83833"/>
        <dbReference type="ChEBI" id="CHEBI:83834"/>
        <dbReference type="EC" id="5.2.1.8"/>
    </reaction>
</comment>
<dbReference type="Gene3D" id="1.10.287.460">
    <property type="entry name" value="Peptidyl-prolyl cis-trans isomerase, FKBP-type, N-terminal domain"/>
    <property type="match status" value="1"/>
</dbReference>
<dbReference type="PROSITE" id="PS51257">
    <property type="entry name" value="PROKAR_LIPOPROTEIN"/>
    <property type="match status" value="1"/>
</dbReference>
<keyword evidence="3 5" id="KW-0697">Rotamase</keyword>
<reference evidence="10" key="1">
    <citation type="submission" date="2015-12" db="EMBL/GenBank/DDBJ databases">
        <title>Complete genome sequence of Lutibacter profundus strain LP1.</title>
        <authorList>
            <person name="Wissuwa J."/>
            <person name="Le Moine Bauer S."/>
            <person name="Stokke R."/>
            <person name="Dahle H."/>
            <person name="Steen I.H."/>
        </authorList>
    </citation>
    <scope>NUCLEOTIDE SEQUENCE [LARGE SCALE GENOMIC DNA]</scope>
    <source>
        <strain evidence="10">LP1</strain>
    </source>
</reference>
<dbReference type="EMBL" id="CP013355">
    <property type="protein sequence ID" value="AMC09848.1"/>
    <property type="molecule type" value="Genomic_DNA"/>
</dbReference>
<dbReference type="OrthoDB" id="9814548at2"/>
<dbReference type="EC" id="5.2.1.8" evidence="6"/>
<evidence type="ECO:0000313" key="9">
    <source>
        <dbReference type="EMBL" id="AMC09848.1"/>
    </source>
</evidence>
<dbReference type="Gene3D" id="3.10.50.40">
    <property type="match status" value="1"/>
</dbReference>
<dbReference type="PANTHER" id="PTHR43811">
    <property type="entry name" value="FKBP-TYPE PEPTIDYL-PROLYL CIS-TRANS ISOMERASE FKPA"/>
    <property type="match status" value="1"/>
</dbReference>
<evidence type="ECO:0000256" key="5">
    <source>
        <dbReference type="PROSITE-ProRule" id="PRU00277"/>
    </source>
</evidence>
<dbReference type="InterPro" id="IPR036944">
    <property type="entry name" value="PPIase_FKBP_N_sf"/>
</dbReference>
<dbReference type="FunFam" id="3.10.50.40:FF:000006">
    <property type="entry name" value="Peptidyl-prolyl cis-trans isomerase"/>
    <property type="match status" value="1"/>
</dbReference>
<dbReference type="GO" id="GO:0006457">
    <property type="term" value="P:protein folding"/>
    <property type="evidence" value="ECO:0007669"/>
    <property type="project" value="InterPro"/>
</dbReference>
<dbReference type="AlphaFoldDB" id="A0A0X8G542"/>
<protein>
    <recommendedName>
        <fullName evidence="6">Peptidyl-prolyl cis-trans isomerase</fullName>
        <ecNumber evidence="6">5.2.1.8</ecNumber>
    </recommendedName>
</protein>
<evidence type="ECO:0000256" key="1">
    <source>
        <dbReference type="ARBA" id="ARBA00000971"/>
    </source>
</evidence>
<organism evidence="9 10">
    <name type="scientific">Lutibacter profundi</name>
    <dbReference type="NCBI Taxonomy" id="1622118"/>
    <lineage>
        <taxon>Bacteria</taxon>
        <taxon>Pseudomonadati</taxon>
        <taxon>Bacteroidota</taxon>
        <taxon>Flavobacteriia</taxon>
        <taxon>Flavobacteriales</taxon>
        <taxon>Flavobacteriaceae</taxon>
        <taxon>Lutibacter</taxon>
    </lineage>
</organism>
<proteinExistence type="inferred from homology"/>
<name>A0A0X8G542_9FLAO</name>
<evidence type="ECO:0000256" key="4">
    <source>
        <dbReference type="ARBA" id="ARBA00023235"/>
    </source>
</evidence>
<dbReference type="RefSeq" id="WP_068205566.1">
    <property type="nucleotide sequence ID" value="NZ_CP013355.1"/>
</dbReference>
<dbReference type="STRING" id="1622118.Lupro_00580"/>
<evidence type="ECO:0000256" key="6">
    <source>
        <dbReference type="RuleBase" id="RU003915"/>
    </source>
</evidence>
<accession>A0A0X8G542</accession>
<evidence type="ECO:0000313" key="10">
    <source>
        <dbReference type="Proteomes" id="UP000059672"/>
    </source>
</evidence>
<keyword evidence="7" id="KW-0175">Coiled coil</keyword>
<dbReference type="InterPro" id="IPR000774">
    <property type="entry name" value="PPIase_FKBP_N"/>
</dbReference>
<feature type="coiled-coil region" evidence="7">
    <location>
        <begin position="90"/>
        <end position="117"/>
    </location>
</feature>